<proteinExistence type="predicted"/>
<protein>
    <submittedName>
        <fullName evidence="5">Protein kinase domain-containing protein</fullName>
    </submittedName>
</protein>
<dbReference type="Proteomes" id="UP000887574">
    <property type="component" value="Unplaced"/>
</dbReference>
<dbReference type="InterPro" id="IPR035500">
    <property type="entry name" value="NHR-like_dom_sf"/>
</dbReference>
<sequence>MRITLTPFQQQPSYASPLIQAGSVDTALKDPFKLPQKPRFLVWDCMLTMELAKATCAFRGMHFVEQVRHMRYVILPATLLSEIYYSHEMSPGKFVTPDGVAPAEIKMGEMNISNIAMCLRQMICYKQIMDYFKNTELTYEELVLLRATIFHFPGSIFLSAYKVLEQHIRKKLGESAVQRRIKELNKLAVRMFEIADHMKMLHLDFHIKFGNRMFDFPVFESIIVMHFDF</sequence>
<evidence type="ECO:0000256" key="2">
    <source>
        <dbReference type="ARBA" id="ARBA00023163"/>
    </source>
</evidence>
<keyword evidence="1" id="KW-0805">Transcription regulation</keyword>
<evidence type="ECO:0000313" key="4">
    <source>
        <dbReference type="Proteomes" id="UP000887574"/>
    </source>
</evidence>
<keyword evidence="4" id="KW-1185">Reference proteome</keyword>
<evidence type="ECO:0000256" key="1">
    <source>
        <dbReference type="ARBA" id="ARBA00023015"/>
    </source>
</evidence>
<accession>A0A915DCF1</accession>
<evidence type="ECO:0000313" key="5">
    <source>
        <dbReference type="WBParaSite" id="jg18400"/>
    </source>
</evidence>
<name>A0A915DCF1_9BILA</name>
<dbReference type="AlphaFoldDB" id="A0A915DCF1"/>
<evidence type="ECO:0000256" key="3">
    <source>
        <dbReference type="ARBA" id="ARBA00023170"/>
    </source>
</evidence>
<organism evidence="4 5">
    <name type="scientific">Ditylenchus dipsaci</name>
    <dbReference type="NCBI Taxonomy" id="166011"/>
    <lineage>
        <taxon>Eukaryota</taxon>
        <taxon>Metazoa</taxon>
        <taxon>Ecdysozoa</taxon>
        <taxon>Nematoda</taxon>
        <taxon>Chromadorea</taxon>
        <taxon>Rhabditida</taxon>
        <taxon>Tylenchina</taxon>
        <taxon>Tylenchomorpha</taxon>
        <taxon>Sphaerularioidea</taxon>
        <taxon>Anguinidae</taxon>
        <taxon>Anguininae</taxon>
        <taxon>Ditylenchus</taxon>
    </lineage>
</organism>
<dbReference type="Gene3D" id="1.10.565.10">
    <property type="entry name" value="Retinoid X Receptor"/>
    <property type="match status" value="1"/>
</dbReference>
<dbReference type="SUPFAM" id="SSF48508">
    <property type="entry name" value="Nuclear receptor ligand-binding domain"/>
    <property type="match status" value="1"/>
</dbReference>
<reference evidence="5" key="1">
    <citation type="submission" date="2022-11" db="UniProtKB">
        <authorList>
            <consortium name="WormBaseParasite"/>
        </authorList>
    </citation>
    <scope>IDENTIFICATION</scope>
</reference>
<keyword evidence="3" id="KW-0675">Receptor</keyword>
<keyword evidence="2" id="KW-0804">Transcription</keyword>
<dbReference type="WBParaSite" id="jg18400">
    <property type="protein sequence ID" value="jg18400"/>
    <property type="gene ID" value="jg18400"/>
</dbReference>